<gene>
    <name evidence="1" type="ORF">MRATA1EN1_LOCUS30298</name>
</gene>
<proteinExistence type="predicted"/>
<dbReference type="EMBL" id="OX460343">
    <property type="protein sequence ID" value="CAI9181336.1"/>
    <property type="molecule type" value="Genomic_DNA"/>
</dbReference>
<name>A0ABN9AA53_RANTA</name>
<protein>
    <submittedName>
        <fullName evidence="1">Uncharacterized protein</fullName>
    </submittedName>
</protein>
<sequence>MGSVDMGGHSAAATQSAVCQRAGALPRGAWGASVSLWCCPARIHITGLYITSDPGVGNAGLRVSIIPELWGLRALHCPLSEQVGHNPNIRLPSTEGGFQTPGFGPLNGSSCLICKVEEQGGRPGVCIAIPYPW</sequence>
<accession>A0ABN9AA53</accession>
<dbReference type="Proteomes" id="UP001176941">
    <property type="component" value="Chromosome X"/>
</dbReference>
<keyword evidence="2" id="KW-1185">Reference proteome</keyword>
<organism evidence="1 2">
    <name type="scientific">Rangifer tarandus platyrhynchus</name>
    <name type="common">Svalbard reindeer</name>
    <dbReference type="NCBI Taxonomy" id="3082113"/>
    <lineage>
        <taxon>Eukaryota</taxon>
        <taxon>Metazoa</taxon>
        <taxon>Chordata</taxon>
        <taxon>Craniata</taxon>
        <taxon>Vertebrata</taxon>
        <taxon>Euteleostomi</taxon>
        <taxon>Mammalia</taxon>
        <taxon>Eutheria</taxon>
        <taxon>Laurasiatheria</taxon>
        <taxon>Artiodactyla</taxon>
        <taxon>Ruminantia</taxon>
        <taxon>Pecora</taxon>
        <taxon>Cervidae</taxon>
        <taxon>Odocoileinae</taxon>
        <taxon>Rangifer</taxon>
    </lineage>
</organism>
<evidence type="ECO:0000313" key="1">
    <source>
        <dbReference type="EMBL" id="CAI9181336.1"/>
    </source>
</evidence>
<reference evidence="1" key="1">
    <citation type="submission" date="2023-04" db="EMBL/GenBank/DDBJ databases">
        <authorList>
            <consortium name="ELIXIR-Norway"/>
        </authorList>
    </citation>
    <scope>NUCLEOTIDE SEQUENCE [LARGE SCALE GENOMIC DNA]</scope>
</reference>
<evidence type="ECO:0000313" key="2">
    <source>
        <dbReference type="Proteomes" id="UP001176941"/>
    </source>
</evidence>